<accession>A0A0L6ZBI3</accession>
<feature type="transmembrane region" description="Helical" evidence="6">
    <location>
        <begin position="296"/>
        <end position="319"/>
    </location>
</feature>
<evidence type="ECO:0000256" key="5">
    <source>
        <dbReference type="ARBA" id="ARBA00023136"/>
    </source>
</evidence>
<feature type="transmembrane region" description="Helical" evidence="6">
    <location>
        <begin position="339"/>
        <end position="363"/>
    </location>
</feature>
<keyword evidence="9" id="KW-1185">Reference proteome</keyword>
<dbReference type="Proteomes" id="UP000037043">
    <property type="component" value="Unassembled WGS sequence"/>
</dbReference>
<feature type="transmembrane region" description="Helical" evidence="6">
    <location>
        <begin position="252"/>
        <end position="272"/>
    </location>
</feature>
<dbReference type="PATRIC" id="fig|1121318.3.peg.1264"/>
<feature type="transmembrane region" description="Helical" evidence="6">
    <location>
        <begin position="660"/>
        <end position="688"/>
    </location>
</feature>
<feature type="domain" description="ABC3 transporter permease C-terminal" evidence="7">
    <location>
        <begin position="619"/>
        <end position="737"/>
    </location>
</feature>
<comment type="caution">
    <text evidence="8">The sequence shown here is derived from an EMBL/GenBank/DDBJ whole genome shotgun (WGS) entry which is preliminary data.</text>
</comment>
<evidence type="ECO:0000313" key="9">
    <source>
        <dbReference type="Proteomes" id="UP000037043"/>
    </source>
</evidence>
<dbReference type="AlphaFoldDB" id="A0A0L6ZBI3"/>
<evidence type="ECO:0000313" key="8">
    <source>
        <dbReference type="EMBL" id="KOA20339.1"/>
    </source>
</evidence>
<organism evidence="8 9">
    <name type="scientific">Clostridium homopropionicum DSM 5847</name>
    <dbReference type="NCBI Taxonomy" id="1121318"/>
    <lineage>
        <taxon>Bacteria</taxon>
        <taxon>Bacillati</taxon>
        <taxon>Bacillota</taxon>
        <taxon>Clostridia</taxon>
        <taxon>Eubacteriales</taxon>
        <taxon>Clostridiaceae</taxon>
        <taxon>Clostridium</taxon>
    </lineage>
</organism>
<dbReference type="InterPro" id="IPR038766">
    <property type="entry name" value="Membrane_comp_ABC_pdt"/>
</dbReference>
<dbReference type="Pfam" id="PF02687">
    <property type="entry name" value="FtsX"/>
    <property type="match status" value="2"/>
</dbReference>
<reference evidence="9" key="1">
    <citation type="submission" date="2015-08" db="EMBL/GenBank/DDBJ databases">
        <title>Genome sequence of the strict anaerobe Clostridium homopropionicum LuHBu1 (DSM 5847T).</title>
        <authorList>
            <person name="Poehlein A."/>
            <person name="Beck M."/>
            <person name="Schiel-Bengelsdorf B."/>
            <person name="Bengelsdorf F.R."/>
            <person name="Daniel R."/>
            <person name="Duerre P."/>
        </authorList>
    </citation>
    <scope>NUCLEOTIDE SEQUENCE [LARGE SCALE GENOMIC DNA]</scope>
    <source>
        <strain evidence="9">DSM 5847</strain>
    </source>
</reference>
<feature type="domain" description="ABC3 transporter permease C-terminal" evidence="7">
    <location>
        <begin position="252"/>
        <end position="371"/>
    </location>
</feature>
<dbReference type="EMBL" id="LHUR01000016">
    <property type="protein sequence ID" value="KOA20339.1"/>
    <property type="molecule type" value="Genomic_DNA"/>
</dbReference>
<keyword evidence="4 6" id="KW-1133">Transmembrane helix</keyword>
<dbReference type="PANTHER" id="PTHR30287:SF1">
    <property type="entry name" value="INNER MEMBRANE PROTEIN"/>
    <property type="match status" value="1"/>
</dbReference>
<dbReference type="InterPro" id="IPR003838">
    <property type="entry name" value="ABC3_permease_C"/>
</dbReference>
<protein>
    <submittedName>
        <fullName evidence="8">FtsX-like permease family protein</fullName>
    </submittedName>
</protein>
<dbReference type="RefSeq" id="WP_052220829.1">
    <property type="nucleotide sequence ID" value="NZ_LHUR01000016.1"/>
</dbReference>
<feature type="transmembrane region" description="Helical" evidence="6">
    <location>
        <begin position="708"/>
        <end position="728"/>
    </location>
</feature>
<evidence type="ECO:0000256" key="3">
    <source>
        <dbReference type="ARBA" id="ARBA00022692"/>
    </source>
</evidence>
<comment type="subcellular location">
    <subcellularLocation>
        <location evidence="1">Cell membrane</location>
        <topology evidence="1">Multi-pass membrane protein</topology>
    </subcellularLocation>
</comment>
<keyword evidence="2" id="KW-1003">Cell membrane</keyword>
<dbReference type="STRING" id="36844.SAMN04488501_12524"/>
<sequence length="747" mass="84536">MIINKKIKRTMLESKSQYFGSLVLIIFSCLLFTMFNLVSINLTGLSSSFEKNYKQEDASFMTSQKINNTEALESKFNMSIEETKSIDYSISEDKTLRIFSENIKVNIPAIIKGNALSTGDILIDPSYAKANKLNIGNSIKIYNKNYTISGFMSLPNYIYPLKSESDIMNDPNSFGVAVISKEDFNSLNRGNSAYAIRFNDDRSNIDNKISEFKDYLRSENIIIINWMNVTDNPRVTYFTAKLSGIEKMSSSMPIAILLLTCILTGIVMLRMLKKEAVITGTLYALGYRKREIMRHYLLYPMFISLLGGILGTVLGILTLRPMMNYYVSFFNIPVGSLSFNVPFIIISILLPIFFLTVCSYFVVNKSLKSSPVDLMRGGKEKDKVGFLERKVNLERFRFSTKFKIREQLRSIPRSLFLLLGIIMATMLLQVGFAAKSSMDSLLRDSFSESFKYNYHYVFNSIQNGKPAKGEAFMEIPFSMKTDNKTTFTVYGVNPASQYINFKDKSGNILKSDKVIITKPLADKFNIKSGDTIKITNRLDSKEYSITVDGIAETFVGQYIYLPLDQLNDMLGFPSRSYIGLWSTEKIDIPENKLLATVTVDDMKKAFDTMTKPLQAIIGSIAFMSFIIGLIVIYVVTSLTIEENKDNISLMKVLGYRKKEVYSLILNSSSFIVVLGYIMGVPLLLASLGALFKSMTKDMSISFPVTIDYIYVLIGFVIIYLTFELSKLLSRSKINRISMAEALKSRME</sequence>
<feature type="transmembrane region" description="Helical" evidence="6">
    <location>
        <begin position="616"/>
        <end position="640"/>
    </location>
</feature>
<gene>
    <name evidence="8" type="ORF">CLHOM_12510</name>
</gene>
<keyword evidence="3 6" id="KW-0812">Transmembrane</keyword>
<feature type="transmembrane region" description="Helical" evidence="6">
    <location>
        <begin position="21"/>
        <end position="42"/>
    </location>
</feature>
<name>A0A0L6ZBI3_9CLOT</name>
<evidence type="ECO:0000256" key="2">
    <source>
        <dbReference type="ARBA" id="ARBA00022475"/>
    </source>
</evidence>
<evidence type="ECO:0000256" key="1">
    <source>
        <dbReference type="ARBA" id="ARBA00004651"/>
    </source>
</evidence>
<evidence type="ECO:0000256" key="4">
    <source>
        <dbReference type="ARBA" id="ARBA00022989"/>
    </source>
</evidence>
<proteinExistence type="predicted"/>
<evidence type="ECO:0000259" key="7">
    <source>
        <dbReference type="Pfam" id="PF02687"/>
    </source>
</evidence>
<dbReference type="GO" id="GO:0005886">
    <property type="term" value="C:plasma membrane"/>
    <property type="evidence" value="ECO:0007669"/>
    <property type="project" value="UniProtKB-SubCell"/>
</dbReference>
<evidence type="ECO:0000256" key="6">
    <source>
        <dbReference type="SAM" id="Phobius"/>
    </source>
</evidence>
<keyword evidence="5 6" id="KW-0472">Membrane</keyword>
<dbReference type="PROSITE" id="PS51257">
    <property type="entry name" value="PROKAR_LIPOPROTEIN"/>
    <property type="match status" value="1"/>
</dbReference>
<dbReference type="PANTHER" id="PTHR30287">
    <property type="entry name" value="MEMBRANE COMPONENT OF PREDICTED ABC SUPERFAMILY METABOLITE UPTAKE TRANSPORTER"/>
    <property type="match status" value="1"/>
</dbReference>
<feature type="transmembrane region" description="Helical" evidence="6">
    <location>
        <begin position="415"/>
        <end position="434"/>
    </location>
</feature>